<dbReference type="GeneID" id="109579275"/>
<protein>
    <submittedName>
        <fullName evidence="3">Uncharacterized protein LOC109579275</fullName>
    </submittedName>
</protein>
<dbReference type="Proteomes" id="UP001652620">
    <property type="component" value="Chromosome 5"/>
</dbReference>
<proteinExistence type="predicted"/>
<feature type="region of interest" description="Disordered" evidence="1">
    <location>
        <begin position="114"/>
        <end position="141"/>
    </location>
</feature>
<dbReference type="RefSeq" id="XP_019844492.2">
    <property type="nucleotide sequence ID" value="XM_019988933.3"/>
</dbReference>
<evidence type="ECO:0000256" key="1">
    <source>
        <dbReference type="SAM" id="MobiDB-lite"/>
    </source>
</evidence>
<feature type="region of interest" description="Disordered" evidence="1">
    <location>
        <begin position="1"/>
        <end position="57"/>
    </location>
</feature>
<name>A0A6J0RIG8_BACDO</name>
<evidence type="ECO:0000313" key="2">
    <source>
        <dbReference type="Proteomes" id="UP001652620"/>
    </source>
</evidence>
<dbReference type="OrthoDB" id="7882921at2759"/>
<feature type="compositionally biased region" description="Polar residues" evidence="1">
    <location>
        <begin position="28"/>
        <end position="54"/>
    </location>
</feature>
<keyword evidence="2" id="KW-1185">Reference proteome</keyword>
<dbReference type="KEGG" id="bdr:109579275"/>
<sequence length="194" mass="19404">MAIPFYEPRQQPATECDQIDGHFPPAPSSQSVPLPTANLSAPMATNQTSSSGSAATPVLVETATSTAFSNASTTSRTSSPTVPCSATAIPSASSNLIPATSAATATFSISSTNPATAASLSSNTHSNSSSETSDPSSTASMAEPLPWKLLAVAMCKALKQYYQQTGSADVFTTAVIEISPSGVAGGAQPSAAGN</sequence>
<evidence type="ECO:0000313" key="3">
    <source>
        <dbReference type="RefSeq" id="XP_019844492.2"/>
    </source>
</evidence>
<organism evidence="2 3">
    <name type="scientific">Bactrocera dorsalis</name>
    <name type="common">Oriental fruit fly</name>
    <name type="synonym">Dacus dorsalis</name>
    <dbReference type="NCBI Taxonomy" id="27457"/>
    <lineage>
        <taxon>Eukaryota</taxon>
        <taxon>Metazoa</taxon>
        <taxon>Ecdysozoa</taxon>
        <taxon>Arthropoda</taxon>
        <taxon>Hexapoda</taxon>
        <taxon>Insecta</taxon>
        <taxon>Pterygota</taxon>
        <taxon>Neoptera</taxon>
        <taxon>Endopterygota</taxon>
        <taxon>Diptera</taxon>
        <taxon>Brachycera</taxon>
        <taxon>Muscomorpha</taxon>
        <taxon>Tephritoidea</taxon>
        <taxon>Tephritidae</taxon>
        <taxon>Bactrocera</taxon>
        <taxon>Bactrocera</taxon>
    </lineage>
</organism>
<feature type="compositionally biased region" description="Low complexity" evidence="1">
    <location>
        <begin position="114"/>
        <end position="140"/>
    </location>
</feature>
<gene>
    <name evidence="3" type="primary">LOC109579275</name>
</gene>
<accession>A0A6J0RIG8</accession>
<reference evidence="3" key="1">
    <citation type="submission" date="2025-08" db="UniProtKB">
        <authorList>
            <consortium name="RefSeq"/>
        </authorList>
    </citation>
    <scope>IDENTIFICATION</scope>
    <source>
        <tissue evidence="3">Adult</tissue>
    </source>
</reference>
<dbReference type="InParanoid" id="A0A6J0RIG8"/>
<dbReference type="AlphaFoldDB" id="A0A6J0RIG8"/>